<proteinExistence type="predicted"/>
<dbReference type="EMBL" id="JANAKD010001229">
    <property type="protein sequence ID" value="KAJ3481789.1"/>
    <property type="molecule type" value="Genomic_DNA"/>
</dbReference>
<name>A0ACC1QM85_9HYPO</name>
<evidence type="ECO:0000313" key="1">
    <source>
        <dbReference type="EMBL" id="KAJ3481789.1"/>
    </source>
</evidence>
<dbReference type="Proteomes" id="UP001148737">
    <property type="component" value="Unassembled WGS sequence"/>
</dbReference>
<gene>
    <name evidence="1" type="ORF">NLG97_g7733</name>
</gene>
<organism evidence="1 2">
    <name type="scientific">Lecanicillium saksenae</name>
    <dbReference type="NCBI Taxonomy" id="468837"/>
    <lineage>
        <taxon>Eukaryota</taxon>
        <taxon>Fungi</taxon>
        <taxon>Dikarya</taxon>
        <taxon>Ascomycota</taxon>
        <taxon>Pezizomycotina</taxon>
        <taxon>Sordariomycetes</taxon>
        <taxon>Hypocreomycetidae</taxon>
        <taxon>Hypocreales</taxon>
        <taxon>Cordycipitaceae</taxon>
        <taxon>Lecanicillium</taxon>
    </lineage>
</organism>
<evidence type="ECO:0000313" key="2">
    <source>
        <dbReference type="Proteomes" id="UP001148737"/>
    </source>
</evidence>
<sequence length="574" mass="62710">MSTRAGLPEREMSFRIFLGATWQEVLITVSDEIPVGDPEAFEVPCSFVMHARDNGYCPHLSLDQFLFTQITDEACGVADSMGLALAHGLTQLLETGWILPSLDTSHIEYLSTPKGTFTDPTRPILLRPTTTPLEVDTTKMIERVNPELLALGLLLTSVHKLDTCVPAWEYGDSSHSVNRRVAAAKEITPVCKDGPSSGCAVHPGFFAAVRCCFPFIRGSGVAAEADDIVPLLQKHIRENNDSDRLVAKGGMLAWKAKRARAEYEKLDTGKCPARQGNLSNFYSGDTTSSGENQRYLLSDKSMDDLASGIRRIFKSLPRGDPCRVMVIDGGADFSSPLLRRYKGEIKEVRNFTKGHPMDITDHHGHGSHILGIPSQLLPGHCEIYVAKISDSGEIGPEQVRCIEQALRWGGECKIDVVCLALGIYENDSRIYTAISDLQRQTQALVVAAASNNGRNRKRCFPARFPNVFAAHAMSVYGRPCDFNPDPVHHMPNFGVLGEHVLSAWSSQRPQGGASVSRQSGTSVAAAILASFMAALLVLRGVGEKEKRTAIYHRDAFFGSSILRETSTHQGSFAA</sequence>
<comment type="caution">
    <text evidence="1">The sequence shown here is derived from an EMBL/GenBank/DDBJ whole genome shotgun (WGS) entry which is preliminary data.</text>
</comment>
<protein>
    <submittedName>
        <fullName evidence="1">Uncharacterized protein</fullName>
    </submittedName>
</protein>
<reference evidence="1" key="1">
    <citation type="submission" date="2022-07" db="EMBL/GenBank/DDBJ databases">
        <title>Genome Sequence of Lecanicillium saksenae.</title>
        <authorList>
            <person name="Buettner E."/>
        </authorList>
    </citation>
    <scope>NUCLEOTIDE SEQUENCE</scope>
    <source>
        <strain evidence="1">VT-O1</strain>
    </source>
</reference>
<accession>A0ACC1QM85</accession>
<keyword evidence="2" id="KW-1185">Reference proteome</keyword>